<dbReference type="STRING" id="3088.A0A383W760"/>
<gene>
    <name evidence="2" type="ORF">BQ4739_LOCUS12968</name>
</gene>
<protein>
    <recommendedName>
        <fullName evidence="1">CMP/dCMP-type deaminase domain-containing protein</fullName>
    </recommendedName>
</protein>
<evidence type="ECO:0000313" key="3">
    <source>
        <dbReference type="Proteomes" id="UP000256970"/>
    </source>
</evidence>
<dbReference type="InterPro" id="IPR002125">
    <property type="entry name" value="CMP_dCMP_dom"/>
</dbReference>
<organism evidence="2 3">
    <name type="scientific">Tetradesmus obliquus</name>
    <name type="common">Green alga</name>
    <name type="synonym">Acutodesmus obliquus</name>
    <dbReference type="NCBI Taxonomy" id="3088"/>
    <lineage>
        <taxon>Eukaryota</taxon>
        <taxon>Viridiplantae</taxon>
        <taxon>Chlorophyta</taxon>
        <taxon>core chlorophytes</taxon>
        <taxon>Chlorophyceae</taxon>
        <taxon>CS clade</taxon>
        <taxon>Sphaeropleales</taxon>
        <taxon>Scenedesmaceae</taxon>
        <taxon>Tetradesmus</taxon>
    </lineage>
</organism>
<evidence type="ECO:0000313" key="2">
    <source>
        <dbReference type="EMBL" id="SZX72824.1"/>
    </source>
</evidence>
<dbReference type="PANTHER" id="PTHR11079:SF161">
    <property type="entry name" value="CMP_DCMP-TYPE DEAMINASE DOMAIN-CONTAINING PROTEIN"/>
    <property type="match status" value="1"/>
</dbReference>
<keyword evidence="3" id="KW-1185">Reference proteome</keyword>
<sequence length="198" mass="22158">MACCDCKVDLIPRTASAVTNLAHLNECCKHSEDVDTSGIQHPHGPFMERAIYLSRVAGLEKRTGGCFGAVVVKNGKIVGEGYNNVISHNDPTWHGEVGAIRDASQRLGTPHLKGCVLYTSSEPCPMCMGACYWARIDKIYYATTAKDVKEHGRFEDEDFYEEFAKPPADRNIPALEFMREEAVKVWEEFGQLPDRCHY</sequence>
<dbReference type="Proteomes" id="UP000256970">
    <property type="component" value="Unassembled WGS sequence"/>
</dbReference>
<accession>A0A383W760</accession>
<dbReference type="EMBL" id="FNXT01001166">
    <property type="protein sequence ID" value="SZX72824.1"/>
    <property type="molecule type" value="Genomic_DNA"/>
</dbReference>
<evidence type="ECO:0000259" key="1">
    <source>
        <dbReference type="PROSITE" id="PS51747"/>
    </source>
</evidence>
<dbReference type="InterPro" id="IPR016193">
    <property type="entry name" value="Cytidine_deaminase-like"/>
</dbReference>
<dbReference type="PROSITE" id="PS51747">
    <property type="entry name" value="CYT_DCMP_DEAMINASES_2"/>
    <property type="match status" value="1"/>
</dbReference>
<feature type="domain" description="CMP/dCMP-type deaminase" evidence="1">
    <location>
        <begin position="48"/>
        <end position="155"/>
    </location>
</feature>
<proteinExistence type="predicted"/>
<dbReference type="AlphaFoldDB" id="A0A383W760"/>
<reference evidence="2 3" key="1">
    <citation type="submission" date="2016-10" db="EMBL/GenBank/DDBJ databases">
        <authorList>
            <person name="Cai Z."/>
        </authorList>
    </citation>
    <scope>NUCLEOTIDE SEQUENCE [LARGE SCALE GENOMIC DNA]</scope>
</reference>
<dbReference type="PANTHER" id="PTHR11079">
    <property type="entry name" value="CYTOSINE DEAMINASE FAMILY MEMBER"/>
    <property type="match status" value="1"/>
</dbReference>
<dbReference type="Pfam" id="PF00383">
    <property type="entry name" value="dCMP_cyt_deam_1"/>
    <property type="match status" value="1"/>
</dbReference>
<name>A0A383W760_TETOB</name>
<dbReference type="SUPFAM" id="SSF53927">
    <property type="entry name" value="Cytidine deaminase-like"/>
    <property type="match status" value="1"/>
</dbReference>
<dbReference type="Gene3D" id="3.40.140.10">
    <property type="entry name" value="Cytidine Deaminase, domain 2"/>
    <property type="match status" value="1"/>
</dbReference>
<dbReference type="GO" id="GO:0047974">
    <property type="term" value="F:guanosine deaminase activity"/>
    <property type="evidence" value="ECO:0007669"/>
    <property type="project" value="TreeGrafter"/>
</dbReference>
<dbReference type="CDD" id="cd01285">
    <property type="entry name" value="nucleoside_deaminase"/>
    <property type="match status" value="1"/>
</dbReference>
<dbReference type="GO" id="GO:0006152">
    <property type="term" value="P:purine nucleoside catabolic process"/>
    <property type="evidence" value="ECO:0007669"/>
    <property type="project" value="TreeGrafter"/>
</dbReference>